<dbReference type="Proteomes" id="UP000027602">
    <property type="component" value="Chromosome"/>
</dbReference>
<feature type="transmembrane region" description="Helical" evidence="1">
    <location>
        <begin position="12"/>
        <end position="29"/>
    </location>
</feature>
<protein>
    <submittedName>
        <fullName evidence="2">Uncharacterized protein</fullName>
    </submittedName>
</protein>
<organism evidence="2 3">
    <name type="scientific">Bacillus methanolicus (strain MGA3 / ATCC 53907)</name>
    <dbReference type="NCBI Taxonomy" id="796606"/>
    <lineage>
        <taxon>Bacteria</taxon>
        <taxon>Bacillati</taxon>
        <taxon>Bacillota</taxon>
        <taxon>Bacilli</taxon>
        <taxon>Bacillales</taxon>
        <taxon>Bacillaceae</taxon>
        <taxon>Bacillus</taxon>
    </lineage>
</organism>
<feature type="transmembrane region" description="Helical" evidence="1">
    <location>
        <begin position="111"/>
        <end position="131"/>
    </location>
</feature>
<name>I3E9P5_BACMM</name>
<dbReference type="eggNOG" id="ENOG503284B">
    <property type="taxonomic scope" value="Bacteria"/>
</dbReference>
<gene>
    <name evidence="2" type="ORF">BMMGA3_10345</name>
</gene>
<dbReference type="HOGENOM" id="CLU_1529583_0_0_9"/>
<dbReference type="KEGG" id="bmet:BMMGA3_10345"/>
<dbReference type="AlphaFoldDB" id="I3E9P5"/>
<keyword evidence="3" id="KW-1185">Reference proteome</keyword>
<feature type="transmembrane region" description="Helical" evidence="1">
    <location>
        <begin position="143"/>
        <end position="164"/>
    </location>
</feature>
<evidence type="ECO:0000313" key="3">
    <source>
        <dbReference type="Proteomes" id="UP000027602"/>
    </source>
</evidence>
<dbReference type="EMBL" id="CP007739">
    <property type="protein sequence ID" value="AIE60465.1"/>
    <property type="molecule type" value="Genomic_DNA"/>
</dbReference>
<reference evidence="2 3" key="1">
    <citation type="journal article" date="2015" name="BMC Genomics">
        <title>Transcriptome analysis of thermophilic methylotrophic Bacillus methanolicus MGA3 using RNA-sequencing provides detailed insights into its previously uncharted transcriptional landscape.</title>
        <authorList>
            <person name="Irla M."/>
            <person name="Neshat A."/>
            <person name="Brautaset T."/>
            <person name="Ruckert C."/>
            <person name="Kalinowski J."/>
            <person name="Wendisch V.F."/>
        </authorList>
    </citation>
    <scope>NUCLEOTIDE SEQUENCE [LARGE SCALE GENOMIC DNA]</scope>
    <source>
        <strain evidence="3">MGA3 / ATCC 53907</strain>
    </source>
</reference>
<dbReference type="OrthoDB" id="1681403at2"/>
<proteinExistence type="predicted"/>
<evidence type="ECO:0000313" key="2">
    <source>
        <dbReference type="EMBL" id="AIE60465.1"/>
    </source>
</evidence>
<dbReference type="STRING" id="796606.BMMGA3_10345"/>
<sequence length="172" mass="19644">MEVEKHHVYKSPITALLWSVMMCGFGQYYNGQYIFGTVLLLCEVGANVLSRLNVSILHSFHGDYQMANDIINYQWGLFYPSIYGFSIWQAYNKAKIISHQREGNELPKKTYLTGFCLGLVVGMNVGIIWKLPFLTDFIFLKFFLSPVFNGIFLGVIGGFTGHLIEKILKKIK</sequence>
<dbReference type="RefSeq" id="WP_004435083.1">
    <property type="nucleotide sequence ID" value="NZ_ADWW01000002.1"/>
</dbReference>
<accession>I3E9P5</accession>
<evidence type="ECO:0000256" key="1">
    <source>
        <dbReference type="SAM" id="Phobius"/>
    </source>
</evidence>
<keyword evidence="1" id="KW-1133">Transmembrane helix</keyword>
<keyword evidence="1" id="KW-0472">Membrane</keyword>
<keyword evidence="1" id="KW-0812">Transmembrane</keyword>
<feature type="transmembrane region" description="Helical" evidence="1">
    <location>
        <begin position="73"/>
        <end position="91"/>
    </location>
</feature>